<dbReference type="EMBL" id="CP073118">
    <property type="protein sequence ID" value="UTG75536.1"/>
    <property type="molecule type" value="Genomic_DNA"/>
</dbReference>
<evidence type="ECO:0000313" key="3">
    <source>
        <dbReference type="Proteomes" id="UP001057336"/>
    </source>
</evidence>
<proteinExistence type="predicted"/>
<evidence type="ECO:0000256" key="1">
    <source>
        <dbReference type="SAM" id="MobiDB-lite"/>
    </source>
</evidence>
<accession>A0A9X9I5A3</accession>
<feature type="compositionally biased region" description="Basic and acidic residues" evidence="1">
    <location>
        <begin position="70"/>
        <end position="123"/>
    </location>
</feature>
<feature type="region of interest" description="Disordered" evidence="1">
    <location>
        <begin position="43"/>
        <end position="123"/>
    </location>
</feature>
<sequence length="123" mass="13133">MAKVQIIPRRSFFLGDMLLNESEVAVVEEADVGHLIKSGWVDLVEDGSGGESKPAAGKKSGGKKVPSKVSETDGQREGETDGQREGETDGQREGETDGQREGETDGQREGETDGQREGEGENV</sequence>
<evidence type="ECO:0000313" key="2">
    <source>
        <dbReference type="EMBL" id="UTG75536.1"/>
    </source>
</evidence>
<gene>
    <name evidence="2" type="ORF">KCG53_10685</name>
</gene>
<name>A0A9X9I5A3_NEISU</name>
<protein>
    <submittedName>
        <fullName evidence="2">Uncharacterized protein</fullName>
    </submittedName>
</protein>
<organism evidence="2 3">
    <name type="scientific">Neisseria subflava</name>
    <dbReference type="NCBI Taxonomy" id="28449"/>
    <lineage>
        <taxon>Bacteria</taxon>
        <taxon>Pseudomonadati</taxon>
        <taxon>Pseudomonadota</taxon>
        <taxon>Betaproteobacteria</taxon>
        <taxon>Neisseriales</taxon>
        <taxon>Neisseriaceae</taxon>
        <taxon>Neisseria</taxon>
    </lineage>
</organism>
<dbReference type="AlphaFoldDB" id="A0A9X9I5A3"/>
<dbReference type="Proteomes" id="UP001057336">
    <property type="component" value="Chromosome"/>
</dbReference>
<reference evidence="2" key="1">
    <citation type="submission" date="2021-04" db="EMBL/GenBank/DDBJ databases">
        <title>Characterizing Neisseria spp. as novel respiratory pathobionts in bronchiectasis.</title>
        <authorList>
            <person name="Li L."/>
            <person name="Mac Aogain M."/>
            <person name="Xu T."/>
            <person name="Jaggi T.K."/>
            <person name="Chan L.Y."/>
            <person name="Keir H.R."/>
            <person name="Dicker A.J."/>
            <person name="Qu J."/>
            <person name="Liu Y."/>
            <person name="Chen H.S."/>
            <person name="Koh M.S."/>
            <person name="Ong T.H."/>
            <person name="Lim A.Y.H."/>
            <person name="Abisheganaden J."/>
            <person name="Low T.B."/>
            <person name="Oliver B.G."/>
            <person name="Tan N.S."/>
            <person name="Fang M."/>
            <person name="Chalmers J.D."/>
            <person name="Chotirmall S.H."/>
        </authorList>
    </citation>
    <scope>NUCLEOTIDE SEQUENCE</scope>
    <source>
        <strain evidence="2">CG0073</strain>
    </source>
</reference>